<evidence type="ECO:0000313" key="1">
    <source>
        <dbReference type="EMBL" id="KAJ8401213.1"/>
    </source>
</evidence>
<protein>
    <submittedName>
        <fullName evidence="1">Uncharacterized protein</fullName>
    </submittedName>
</protein>
<keyword evidence="2" id="KW-1185">Reference proteome</keyword>
<gene>
    <name evidence="1" type="ORF">AAFF_G00387950</name>
</gene>
<dbReference type="AlphaFoldDB" id="A0AAD7SEU9"/>
<reference evidence="1" key="1">
    <citation type="journal article" date="2023" name="Science">
        <title>Genome structures resolve the early diversification of teleost fishes.</title>
        <authorList>
            <person name="Parey E."/>
            <person name="Louis A."/>
            <person name="Montfort J."/>
            <person name="Bouchez O."/>
            <person name="Roques C."/>
            <person name="Iampietro C."/>
            <person name="Lluch J."/>
            <person name="Castinel A."/>
            <person name="Donnadieu C."/>
            <person name="Desvignes T."/>
            <person name="Floi Bucao C."/>
            <person name="Jouanno E."/>
            <person name="Wen M."/>
            <person name="Mejri S."/>
            <person name="Dirks R."/>
            <person name="Jansen H."/>
            <person name="Henkel C."/>
            <person name="Chen W.J."/>
            <person name="Zahm M."/>
            <person name="Cabau C."/>
            <person name="Klopp C."/>
            <person name="Thompson A.W."/>
            <person name="Robinson-Rechavi M."/>
            <person name="Braasch I."/>
            <person name="Lecointre G."/>
            <person name="Bobe J."/>
            <person name="Postlethwait J.H."/>
            <person name="Berthelot C."/>
            <person name="Roest Crollius H."/>
            <person name="Guiguen Y."/>
        </authorList>
    </citation>
    <scope>NUCLEOTIDE SEQUENCE</scope>
    <source>
        <strain evidence="1">NC1722</strain>
    </source>
</reference>
<comment type="caution">
    <text evidence="1">The sequence shown here is derived from an EMBL/GenBank/DDBJ whole genome shotgun (WGS) entry which is preliminary data.</text>
</comment>
<sequence>MLWLKRSSLRFASSGDQQVVTVTGLSSTAHPVLSDAVLLQDKLQISGEGETNAPWWLDVALCSCFPDRAWTVLLTLQTQHHITGLVWVVVF</sequence>
<evidence type="ECO:0000313" key="2">
    <source>
        <dbReference type="Proteomes" id="UP001221898"/>
    </source>
</evidence>
<dbReference type="EMBL" id="JAINUG010000072">
    <property type="protein sequence ID" value="KAJ8401213.1"/>
    <property type="molecule type" value="Genomic_DNA"/>
</dbReference>
<organism evidence="1 2">
    <name type="scientific">Aldrovandia affinis</name>
    <dbReference type="NCBI Taxonomy" id="143900"/>
    <lineage>
        <taxon>Eukaryota</taxon>
        <taxon>Metazoa</taxon>
        <taxon>Chordata</taxon>
        <taxon>Craniata</taxon>
        <taxon>Vertebrata</taxon>
        <taxon>Euteleostomi</taxon>
        <taxon>Actinopterygii</taxon>
        <taxon>Neopterygii</taxon>
        <taxon>Teleostei</taxon>
        <taxon>Notacanthiformes</taxon>
        <taxon>Halosauridae</taxon>
        <taxon>Aldrovandia</taxon>
    </lineage>
</organism>
<name>A0AAD7SEU9_9TELE</name>
<accession>A0AAD7SEU9</accession>
<proteinExistence type="predicted"/>
<dbReference type="Proteomes" id="UP001221898">
    <property type="component" value="Unassembled WGS sequence"/>
</dbReference>